<reference evidence="4" key="1">
    <citation type="submission" date="2011-02" db="EMBL/GenBank/DDBJ databases">
        <title>The complete genome of Planctomyces brasiliensis DSM 5305.</title>
        <authorList>
            <person name="Lucas S."/>
            <person name="Copeland A."/>
            <person name="Lapidus A."/>
            <person name="Bruce D."/>
            <person name="Goodwin L."/>
            <person name="Pitluck S."/>
            <person name="Kyrpides N."/>
            <person name="Mavromatis K."/>
            <person name="Pagani I."/>
            <person name="Ivanova N."/>
            <person name="Ovchinnikova G."/>
            <person name="Lu M."/>
            <person name="Detter J.C."/>
            <person name="Han C."/>
            <person name="Land M."/>
            <person name="Hauser L."/>
            <person name="Markowitz V."/>
            <person name="Cheng J.-F."/>
            <person name="Hugenholtz P."/>
            <person name="Woyke T."/>
            <person name="Wu D."/>
            <person name="Tindall B."/>
            <person name="Pomrenke H.G."/>
            <person name="Brambilla E."/>
            <person name="Klenk H.-P."/>
            <person name="Eisen J.A."/>
        </authorList>
    </citation>
    <scope>NUCLEOTIDE SEQUENCE [LARGE SCALE GENOMIC DNA]</scope>
    <source>
        <strain evidence="4">ATCC 49424 / DSM 5305 / JCM 21570 / NBRC 103401 / IFAM 1448</strain>
    </source>
</reference>
<dbReference type="OrthoDB" id="283378at2"/>
<dbReference type="InterPro" id="IPR050923">
    <property type="entry name" value="Cell_Proc_Reg/RNA_Proc"/>
</dbReference>
<accession>F0SHL5</accession>
<dbReference type="AlphaFoldDB" id="F0SHL5"/>
<dbReference type="InterPro" id="IPR008984">
    <property type="entry name" value="SMAD_FHA_dom_sf"/>
</dbReference>
<feature type="region of interest" description="Disordered" evidence="1">
    <location>
        <begin position="151"/>
        <end position="333"/>
    </location>
</feature>
<sequence>MLHADLKVLSGRHQGKVISLTTKKFLVGRGDDCHMRPNNDLVSRHHCVFNLDDYSVRLRDLGSTNGTFVNDEQVRGQVELKTGDHVRIGKLDLEVTVKEAAPVAAAVPDEPEDHAYLPGETIPEENQPDQPPADEQVAGRDTLQDTSLIAEGDTSYFPPDQMPPQMQYAPGAFPPGYPQQGYPQQGFPQGYPPPGYPQQGYPMMPPGYPPQGYPQQGYPQQGYPQQGYPMMPPGYPPQGYPQQGYPQQGYPQQPPAGYDYGEAEHEAVPEPDTSSAKKDPAEHGLRLPDPSETGAKEAPKKDGQKGGAGGDEKNPAQMAQDIIQQYTRRRPGG</sequence>
<dbReference type="RefSeq" id="WP_013627193.1">
    <property type="nucleotide sequence ID" value="NC_015174.1"/>
</dbReference>
<keyword evidence="4" id="KW-1185">Reference proteome</keyword>
<dbReference type="Gene3D" id="2.60.200.20">
    <property type="match status" value="1"/>
</dbReference>
<dbReference type="SMART" id="SM00240">
    <property type="entry name" value="FHA"/>
    <property type="match status" value="1"/>
</dbReference>
<feature type="compositionally biased region" description="Low complexity" evidence="1">
    <location>
        <begin position="178"/>
        <end position="189"/>
    </location>
</feature>
<proteinExistence type="predicted"/>
<feature type="domain" description="FHA" evidence="2">
    <location>
        <begin position="25"/>
        <end position="74"/>
    </location>
</feature>
<dbReference type="KEGG" id="pbs:Plabr_0830"/>
<dbReference type="EMBL" id="CP002546">
    <property type="protein sequence ID" value="ADY58453.1"/>
    <property type="molecule type" value="Genomic_DNA"/>
</dbReference>
<feature type="compositionally biased region" description="Low complexity" evidence="1">
    <location>
        <begin position="213"/>
        <end position="229"/>
    </location>
</feature>
<feature type="compositionally biased region" description="Pro residues" evidence="1">
    <location>
        <begin position="203"/>
        <end position="212"/>
    </location>
</feature>
<dbReference type="eggNOG" id="COG1716">
    <property type="taxonomic scope" value="Bacteria"/>
</dbReference>
<dbReference type="HOGENOM" id="CLU_833888_0_0_0"/>
<dbReference type="STRING" id="756272.Plabr_0830"/>
<feature type="compositionally biased region" description="Basic and acidic residues" evidence="1">
    <location>
        <begin position="275"/>
        <end position="286"/>
    </location>
</feature>
<dbReference type="InterPro" id="IPR000253">
    <property type="entry name" value="FHA_dom"/>
</dbReference>
<dbReference type="CDD" id="cd00060">
    <property type="entry name" value="FHA"/>
    <property type="match status" value="1"/>
</dbReference>
<evidence type="ECO:0000259" key="2">
    <source>
        <dbReference type="PROSITE" id="PS50006"/>
    </source>
</evidence>
<dbReference type="Pfam" id="PF00498">
    <property type="entry name" value="FHA"/>
    <property type="match status" value="1"/>
</dbReference>
<dbReference type="SUPFAM" id="SSF49879">
    <property type="entry name" value="SMAD/FHA domain"/>
    <property type="match status" value="1"/>
</dbReference>
<feature type="compositionally biased region" description="Pro residues" evidence="1">
    <location>
        <begin position="230"/>
        <end position="239"/>
    </location>
</feature>
<gene>
    <name evidence="3" type="ordered locus">Plabr_0830</name>
</gene>
<protein>
    <submittedName>
        <fullName evidence="3">FHA domain containing protein</fullName>
    </submittedName>
</protein>
<dbReference type="PROSITE" id="PS50006">
    <property type="entry name" value="FHA_DOMAIN"/>
    <property type="match status" value="1"/>
</dbReference>
<dbReference type="Proteomes" id="UP000006860">
    <property type="component" value="Chromosome"/>
</dbReference>
<organism evidence="3 4">
    <name type="scientific">Rubinisphaera brasiliensis (strain ATCC 49424 / DSM 5305 / JCM 21570 / IAM 15109 / NBRC 103401 / IFAM 1448)</name>
    <name type="common">Planctomyces brasiliensis</name>
    <dbReference type="NCBI Taxonomy" id="756272"/>
    <lineage>
        <taxon>Bacteria</taxon>
        <taxon>Pseudomonadati</taxon>
        <taxon>Planctomycetota</taxon>
        <taxon>Planctomycetia</taxon>
        <taxon>Planctomycetales</taxon>
        <taxon>Planctomycetaceae</taxon>
        <taxon>Rubinisphaera</taxon>
    </lineage>
</organism>
<feature type="region of interest" description="Disordered" evidence="1">
    <location>
        <begin position="103"/>
        <end position="139"/>
    </location>
</feature>
<evidence type="ECO:0000313" key="4">
    <source>
        <dbReference type="Proteomes" id="UP000006860"/>
    </source>
</evidence>
<evidence type="ECO:0000313" key="3">
    <source>
        <dbReference type="EMBL" id="ADY58453.1"/>
    </source>
</evidence>
<name>F0SHL5_RUBBR</name>
<evidence type="ECO:0000256" key="1">
    <source>
        <dbReference type="SAM" id="MobiDB-lite"/>
    </source>
</evidence>
<feature type="compositionally biased region" description="Low complexity" evidence="1">
    <location>
        <begin position="240"/>
        <end position="258"/>
    </location>
</feature>
<dbReference type="PANTHER" id="PTHR23308">
    <property type="entry name" value="NUCLEAR INHIBITOR OF PROTEIN PHOSPHATASE-1"/>
    <property type="match status" value="1"/>
</dbReference>
<feature type="compositionally biased region" description="Basic and acidic residues" evidence="1">
    <location>
        <begin position="294"/>
        <end position="314"/>
    </location>
</feature>